<organism evidence="1 2">
    <name type="scientific">Paraphaeosphaeria minitans</name>
    <dbReference type="NCBI Taxonomy" id="565426"/>
    <lineage>
        <taxon>Eukaryota</taxon>
        <taxon>Fungi</taxon>
        <taxon>Dikarya</taxon>
        <taxon>Ascomycota</taxon>
        <taxon>Pezizomycotina</taxon>
        <taxon>Dothideomycetes</taxon>
        <taxon>Pleosporomycetidae</taxon>
        <taxon>Pleosporales</taxon>
        <taxon>Massarineae</taxon>
        <taxon>Didymosphaeriaceae</taxon>
        <taxon>Paraphaeosphaeria</taxon>
    </lineage>
</organism>
<evidence type="ECO:0000313" key="1">
    <source>
        <dbReference type="EMBL" id="KAF9729802.1"/>
    </source>
</evidence>
<dbReference type="EMBL" id="WJXW01000015">
    <property type="protein sequence ID" value="KAF9729802.1"/>
    <property type="molecule type" value="Genomic_DNA"/>
</dbReference>
<sequence length="153" mass="17300">MGRNGEPRPGHQSRKKGVACSRSFSAGISFNYRVVLCRTTVYKSKRWHPKGLFLEKSLSELINELLFGHKEGIRTLKIQLNCPGFDVEEAIGRGQEDSYNSTKKEFMRVVKECRKKHIKANSGGILAMDFTIETVRGGDCEQMGRDDNSVLLF</sequence>
<keyword evidence="2" id="KW-1185">Reference proteome</keyword>
<reference evidence="1" key="1">
    <citation type="journal article" date="2020" name="Mol. Plant Microbe Interact.">
        <title>Genome Sequence of the Biocontrol Agent Coniothyrium minitans strain Conio (IMI 134523).</title>
        <authorList>
            <person name="Patel D."/>
            <person name="Shittu T.A."/>
            <person name="Baroncelli R."/>
            <person name="Muthumeenakshi S."/>
            <person name="Osborne T.H."/>
            <person name="Janganan T.K."/>
            <person name="Sreenivasaprasad S."/>
        </authorList>
    </citation>
    <scope>NUCLEOTIDE SEQUENCE</scope>
    <source>
        <strain evidence="1">Conio</strain>
    </source>
</reference>
<name>A0A9P6KKH0_9PLEO</name>
<gene>
    <name evidence="1" type="ORF">PMIN01_11735</name>
</gene>
<evidence type="ECO:0000313" key="2">
    <source>
        <dbReference type="Proteomes" id="UP000756921"/>
    </source>
</evidence>
<proteinExistence type="predicted"/>
<dbReference type="AlphaFoldDB" id="A0A9P6KKH0"/>
<comment type="caution">
    <text evidence="1">The sequence shown here is derived from an EMBL/GenBank/DDBJ whole genome shotgun (WGS) entry which is preliminary data.</text>
</comment>
<protein>
    <submittedName>
        <fullName evidence="1">Uncharacterized protein</fullName>
    </submittedName>
</protein>
<accession>A0A9P6KKH0</accession>
<dbReference type="Proteomes" id="UP000756921">
    <property type="component" value="Unassembled WGS sequence"/>
</dbReference>